<proteinExistence type="predicted"/>
<evidence type="ECO:0000313" key="3">
    <source>
        <dbReference type="Proteomes" id="UP000199076"/>
    </source>
</evidence>
<reference evidence="3" key="1">
    <citation type="submission" date="2016-10" db="EMBL/GenBank/DDBJ databases">
        <authorList>
            <person name="Varghese N."/>
            <person name="Submissions S."/>
        </authorList>
    </citation>
    <scope>NUCLEOTIDE SEQUENCE [LARGE SCALE GENOMIC DNA]</scope>
    <source>
        <strain evidence="3">IBRC-M 10760</strain>
    </source>
</reference>
<name>A0A1G7JX58_9EURY</name>
<evidence type="ECO:0000313" key="2">
    <source>
        <dbReference type="EMBL" id="SDF29119.1"/>
    </source>
</evidence>
<dbReference type="Proteomes" id="UP000199076">
    <property type="component" value="Unassembled WGS sequence"/>
</dbReference>
<sequence length="39" mass="4089">MVPETPTRRVQPDGGRATTASNGKVVLAERDAPVVPDLS</sequence>
<dbReference type="AlphaFoldDB" id="A0A1G7JX58"/>
<accession>A0A1G7JX58</accession>
<feature type="region of interest" description="Disordered" evidence="1">
    <location>
        <begin position="1"/>
        <end position="39"/>
    </location>
</feature>
<evidence type="ECO:0000256" key="1">
    <source>
        <dbReference type="SAM" id="MobiDB-lite"/>
    </source>
</evidence>
<protein>
    <submittedName>
        <fullName evidence="2">Uncharacterized protein</fullName>
    </submittedName>
</protein>
<gene>
    <name evidence="2" type="ORF">SAMN05216218_10581</name>
</gene>
<organism evidence="2 3">
    <name type="scientific">Halorientalis regularis</name>
    <dbReference type="NCBI Taxonomy" id="660518"/>
    <lineage>
        <taxon>Archaea</taxon>
        <taxon>Methanobacteriati</taxon>
        <taxon>Methanobacteriota</taxon>
        <taxon>Stenosarchaea group</taxon>
        <taxon>Halobacteria</taxon>
        <taxon>Halobacteriales</taxon>
        <taxon>Haloarculaceae</taxon>
        <taxon>Halorientalis</taxon>
    </lineage>
</organism>
<keyword evidence="3" id="KW-1185">Reference proteome</keyword>
<dbReference type="EMBL" id="FNBK01000005">
    <property type="protein sequence ID" value="SDF29119.1"/>
    <property type="molecule type" value="Genomic_DNA"/>
</dbReference>
<feature type="compositionally biased region" description="Basic and acidic residues" evidence="1">
    <location>
        <begin position="1"/>
        <end position="11"/>
    </location>
</feature>